<gene>
    <name evidence="6" type="ORF">OH76DRAFT_1345459</name>
</gene>
<keyword evidence="5" id="KW-0949">S-adenosyl-L-methionine</keyword>
<comment type="subcellular location">
    <subcellularLocation>
        <location evidence="5">Endoplasmic reticulum membrane</location>
        <topology evidence="5">Multi-pass membrane protein</topology>
    </subcellularLocation>
    <subcellularLocation>
        <location evidence="1">Membrane</location>
        <topology evidence="1">Multi-pass membrane protein</topology>
    </subcellularLocation>
</comment>
<evidence type="ECO:0000313" key="7">
    <source>
        <dbReference type="Proteomes" id="UP000256964"/>
    </source>
</evidence>
<reference evidence="6 7" key="1">
    <citation type="journal article" date="2018" name="Biotechnol. Biofuels">
        <title>Integrative visual omics of the white-rot fungus Polyporus brumalis exposes the biotechnological potential of its oxidative enzymes for delignifying raw plant biomass.</title>
        <authorList>
            <person name="Miyauchi S."/>
            <person name="Rancon A."/>
            <person name="Drula E."/>
            <person name="Hage H."/>
            <person name="Chaduli D."/>
            <person name="Favel A."/>
            <person name="Grisel S."/>
            <person name="Henrissat B."/>
            <person name="Herpoel-Gimbert I."/>
            <person name="Ruiz-Duenas F.J."/>
            <person name="Chevret D."/>
            <person name="Hainaut M."/>
            <person name="Lin J."/>
            <person name="Wang M."/>
            <person name="Pangilinan J."/>
            <person name="Lipzen A."/>
            <person name="Lesage-Meessen L."/>
            <person name="Navarro D."/>
            <person name="Riley R."/>
            <person name="Grigoriev I.V."/>
            <person name="Zhou S."/>
            <person name="Raouche S."/>
            <person name="Rosso M.N."/>
        </authorList>
    </citation>
    <scope>NUCLEOTIDE SEQUENCE [LARGE SCALE GENOMIC DNA]</scope>
    <source>
        <strain evidence="6 7">BRFM 1820</strain>
    </source>
</reference>
<feature type="transmembrane region" description="Helical" evidence="5">
    <location>
        <begin position="99"/>
        <end position="118"/>
    </location>
</feature>
<organism evidence="6 7">
    <name type="scientific">Lentinus brumalis</name>
    <dbReference type="NCBI Taxonomy" id="2498619"/>
    <lineage>
        <taxon>Eukaryota</taxon>
        <taxon>Fungi</taxon>
        <taxon>Dikarya</taxon>
        <taxon>Basidiomycota</taxon>
        <taxon>Agaricomycotina</taxon>
        <taxon>Agaricomycetes</taxon>
        <taxon>Polyporales</taxon>
        <taxon>Polyporaceae</taxon>
        <taxon>Lentinus</taxon>
    </lineage>
</organism>
<keyword evidence="4 5" id="KW-0472">Membrane</keyword>
<keyword evidence="7" id="KW-1185">Reference proteome</keyword>
<dbReference type="Pfam" id="PF04140">
    <property type="entry name" value="ICMT"/>
    <property type="match status" value="1"/>
</dbReference>
<dbReference type="STRING" id="139420.A0A371DIJ9"/>
<proteinExistence type="inferred from homology"/>
<feature type="transmembrane region" description="Helical" evidence="5">
    <location>
        <begin position="45"/>
        <end position="65"/>
    </location>
</feature>
<evidence type="ECO:0000256" key="3">
    <source>
        <dbReference type="ARBA" id="ARBA00022989"/>
    </source>
</evidence>
<evidence type="ECO:0000256" key="4">
    <source>
        <dbReference type="ARBA" id="ARBA00023136"/>
    </source>
</evidence>
<keyword evidence="5" id="KW-0808">Transferase</keyword>
<evidence type="ECO:0000256" key="2">
    <source>
        <dbReference type="ARBA" id="ARBA00022692"/>
    </source>
</evidence>
<dbReference type="GO" id="GO:0032259">
    <property type="term" value="P:methylation"/>
    <property type="evidence" value="ECO:0007669"/>
    <property type="project" value="UniProtKB-KW"/>
</dbReference>
<protein>
    <recommendedName>
        <fullName evidence="5">Protein-S-isoprenylcysteine O-methyltransferase</fullName>
        <ecNumber evidence="5">2.1.1.100</ecNumber>
    </recommendedName>
</protein>
<dbReference type="Gene3D" id="1.20.120.1630">
    <property type="match status" value="1"/>
</dbReference>
<keyword evidence="2 5" id="KW-0812">Transmembrane</keyword>
<name>A0A371DIJ9_9APHY</name>
<dbReference type="EMBL" id="KZ857391">
    <property type="protein sequence ID" value="RDX52359.1"/>
    <property type="molecule type" value="Genomic_DNA"/>
</dbReference>
<feature type="transmembrane region" description="Helical" evidence="5">
    <location>
        <begin position="186"/>
        <end position="207"/>
    </location>
</feature>
<dbReference type="PANTHER" id="PTHR12714:SF9">
    <property type="entry name" value="PROTEIN-S-ISOPRENYLCYSTEINE O-METHYLTRANSFERASE"/>
    <property type="match status" value="1"/>
</dbReference>
<evidence type="ECO:0000256" key="1">
    <source>
        <dbReference type="ARBA" id="ARBA00004141"/>
    </source>
</evidence>
<dbReference type="GO" id="GO:0005789">
    <property type="term" value="C:endoplasmic reticulum membrane"/>
    <property type="evidence" value="ECO:0007669"/>
    <property type="project" value="UniProtKB-SubCell"/>
</dbReference>
<evidence type="ECO:0000256" key="5">
    <source>
        <dbReference type="RuleBase" id="RU362022"/>
    </source>
</evidence>
<dbReference type="EC" id="2.1.1.100" evidence="5"/>
<dbReference type="OrthoDB" id="422086at2759"/>
<comment type="similarity">
    <text evidence="5">Belongs to the class VI-like SAM-binding methyltransferase superfamily. Isoprenylcysteine carboxyl methyltransferase family.</text>
</comment>
<dbReference type="AlphaFoldDB" id="A0A371DIJ9"/>
<keyword evidence="5" id="KW-0489">Methyltransferase</keyword>
<keyword evidence="3 5" id="KW-1133">Transmembrane helix</keyword>
<keyword evidence="5" id="KW-0256">Endoplasmic reticulum</keyword>
<accession>A0A371DIJ9</accession>
<comment type="catalytic activity">
    <reaction evidence="5">
        <text>[protein]-C-terminal S-[(2E,6E)-farnesyl]-L-cysteine + S-adenosyl-L-methionine = [protein]-C-terminal S-[(2E,6E)-farnesyl]-L-cysteine methyl ester + S-adenosyl-L-homocysteine</text>
        <dbReference type="Rhea" id="RHEA:21672"/>
        <dbReference type="Rhea" id="RHEA-COMP:12125"/>
        <dbReference type="Rhea" id="RHEA-COMP:12126"/>
        <dbReference type="ChEBI" id="CHEBI:57856"/>
        <dbReference type="ChEBI" id="CHEBI:59789"/>
        <dbReference type="ChEBI" id="CHEBI:90510"/>
        <dbReference type="ChEBI" id="CHEBI:90511"/>
        <dbReference type="EC" id="2.1.1.100"/>
    </reaction>
</comment>
<feature type="transmembrane region" description="Helical" evidence="5">
    <location>
        <begin position="155"/>
        <end position="174"/>
    </location>
</feature>
<evidence type="ECO:0000313" key="6">
    <source>
        <dbReference type="EMBL" id="RDX52359.1"/>
    </source>
</evidence>
<dbReference type="GO" id="GO:0004671">
    <property type="term" value="F:protein C-terminal S-isoprenylcysteine carboxyl O-methyltransferase activity"/>
    <property type="evidence" value="ECO:0007669"/>
    <property type="project" value="UniProtKB-EC"/>
</dbReference>
<dbReference type="Proteomes" id="UP000256964">
    <property type="component" value="Unassembled WGS sequence"/>
</dbReference>
<dbReference type="PANTHER" id="PTHR12714">
    <property type="entry name" value="PROTEIN-S ISOPRENYLCYSTEINE O-METHYLTRANSFERASE"/>
    <property type="match status" value="1"/>
</dbReference>
<sequence>MDLSYILKLPAFAIMLASELVAFNPPNPGPAKDIAVRGKYRSADLMAAIMGTSIMVSKFIVYPLHAAECVAVLAREFPSPLSNRILAALFNDPSSVERLSIRPTFIAGVAMLAVGATIRKICYVKLGKFFTFELAVFKDHKLVTTGPYAIVRHPAYVGFHLAHAGLMLVLVLPGSYLWESGILETWWTALLMSLWLLVINAVHIATVRRMKGEEEVMRKKFGAEWEEWARRTPYKLIPYVY</sequence>
<dbReference type="InterPro" id="IPR007269">
    <property type="entry name" value="ICMT_MeTrfase"/>
</dbReference>